<evidence type="ECO:0000256" key="2">
    <source>
        <dbReference type="SAM" id="Coils"/>
    </source>
</evidence>
<dbReference type="NCBIfam" id="TIGR01730">
    <property type="entry name" value="RND_mfp"/>
    <property type="match status" value="1"/>
</dbReference>
<feature type="signal peptide" evidence="3">
    <location>
        <begin position="1"/>
        <end position="25"/>
    </location>
</feature>
<dbReference type="InterPro" id="IPR058625">
    <property type="entry name" value="MdtA-like_BSH"/>
</dbReference>
<dbReference type="PANTHER" id="PTHR30469">
    <property type="entry name" value="MULTIDRUG RESISTANCE PROTEIN MDTA"/>
    <property type="match status" value="1"/>
</dbReference>
<keyword evidence="2" id="KW-0175">Coiled coil</keyword>
<evidence type="ECO:0000313" key="5">
    <source>
        <dbReference type="EMBL" id="RDH81945.1"/>
    </source>
</evidence>
<feature type="chain" id="PRO_5016562922" evidence="3">
    <location>
        <begin position="26"/>
        <end position="395"/>
    </location>
</feature>
<gene>
    <name evidence="5" type="ORF">DIZ78_15995</name>
</gene>
<accession>A0A370DAL4</accession>
<evidence type="ECO:0000256" key="1">
    <source>
        <dbReference type="ARBA" id="ARBA00009477"/>
    </source>
</evidence>
<name>A0A370DAL4_9GAMM</name>
<dbReference type="Gene3D" id="1.10.287.470">
    <property type="entry name" value="Helix hairpin bin"/>
    <property type="match status" value="2"/>
</dbReference>
<protein>
    <submittedName>
        <fullName evidence="5">Efflux RND transporter periplasmic adaptor subunit</fullName>
    </submittedName>
</protein>
<proteinExistence type="inferred from homology"/>
<dbReference type="Pfam" id="PF25917">
    <property type="entry name" value="BSH_RND"/>
    <property type="match status" value="1"/>
</dbReference>
<dbReference type="GO" id="GO:0015562">
    <property type="term" value="F:efflux transmembrane transporter activity"/>
    <property type="evidence" value="ECO:0007669"/>
    <property type="project" value="TreeGrafter"/>
</dbReference>
<evidence type="ECO:0000256" key="3">
    <source>
        <dbReference type="SAM" id="SignalP"/>
    </source>
</evidence>
<dbReference type="SUPFAM" id="SSF111369">
    <property type="entry name" value="HlyD-like secretion proteins"/>
    <property type="match status" value="2"/>
</dbReference>
<dbReference type="Gene3D" id="2.40.50.100">
    <property type="match status" value="2"/>
</dbReference>
<feature type="domain" description="Multidrug resistance protein MdtA-like barrel-sandwich hybrid" evidence="4">
    <location>
        <begin position="54"/>
        <end position="221"/>
    </location>
</feature>
<dbReference type="Gene3D" id="2.40.30.170">
    <property type="match status" value="1"/>
</dbReference>
<dbReference type="PANTHER" id="PTHR30469:SF15">
    <property type="entry name" value="HLYD FAMILY OF SECRETION PROTEINS"/>
    <property type="match status" value="1"/>
</dbReference>
<dbReference type="AlphaFoldDB" id="A0A370DAL4"/>
<comment type="caution">
    <text evidence="5">The sequence shown here is derived from an EMBL/GenBank/DDBJ whole genome shotgun (WGS) entry which is preliminary data.</text>
</comment>
<dbReference type="InterPro" id="IPR006143">
    <property type="entry name" value="RND_pump_MFP"/>
</dbReference>
<keyword evidence="6" id="KW-1185">Reference proteome</keyword>
<comment type="similarity">
    <text evidence="1">Belongs to the membrane fusion protein (MFP) (TC 8.A.1) family.</text>
</comment>
<evidence type="ECO:0000259" key="4">
    <source>
        <dbReference type="Pfam" id="PF25917"/>
    </source>
</evidence>
<dbReference type="EMBL" id="QFXE01000021">
    <property type="protein sequence ID" value="RDH81945.1"/>
    <property type="molecule type" value="Genomic_DNA"/>
</dbReference>
<dbReference type="Proteomes" id="UP000254771">
    <property type="component" value="Unassembled WGS sequence"/>
</dbReference>
<dbReference type="Gene3D" id="2.40.420.20">
    <property type="match status" value="1"/>
</dbReference>
<keyword evidence="3" id="KW-0732">Signal</keyword>
<organism evidence="5 6">
    <name type="scientific">endosymbiont of Escarpia spicata</name>
    <dbReference type="NCBI Taxonomy" id="2200908"/>
    <lineage>
        <taxon>Bacteria</taxon>
        <taxon>Pseudomonadati</taxon>
        <taxon>Pseudomonadota</taxon>
        <taxon>Gammaproteobacteria</taxon>
        <taxon>sulfur-oxidizing symbionts</taxon>
    </lineage>
</organism>
<dbReference type="GO" id="GO:1990281">
    <property type="term" value="C:efflux pump complex"/>
    <property type="evidence" value="ECO:0007669"/>
    <property type="project" value="TreeGrafter"/>
</dbReference>
<feature type="coiled-coil region" evidence="2">
    <location>
        <begin position="165"/>
        <end position="199"/>
    </location>
</feature>
<evidence type="ECO:0000313" key="6">
    <source>
        <dbReference type="Proteomes" id="UP000254771"/>
    </source>
</evidence>
<sequence>MPHTKPLLISILASILSFSPLAVQAEQAYQIMKVKRELIPLTIDIAGTVAARKTAQLTAQIPGRINRIAGQEGDRFNRGNELISIDDSALRAKLDAAVAQRDAALASMRNANVQLHREVRSPQSTAGSTAPGGMGMPSMMDQAFTNPMQNMMGMRNRGAERHSDVVNRQTQVAQANTQYKQAEAQIKEIQASLRDARSIAPFSGVIESVNVEVGDTVQPGQLLLVYSETSGFQVLADVPVRLRPGLSEGMSLGVRLDGADPVIQTRISRIFPVADRTQHTVRFELDLPGNTVTTVGQYAEVSVPDLSTQQNSNLVVPNSAVRKKGGLPLIFTVDANGFAKLRVVRLGEAANAGNTVLLSGIREGDLIINNPPPGLRAGTQVMTPAVSAQAPNNNQ</sequence>
<reference evidence="5 6" key="1">
    <citation type="journal article" date="2018" name="ISME J.">
        <title>Endosymbiont genomes yield clues of tubeworm success.</title>
        <authorList>
            <person name="Li Y."/>
            <person name="Liles M.R."/>
            <person name="Halanych K.M."/>
        </authorList>
    </citation>
    <scope>NUCLEOTIDE SEQUENCE [LARGE SCALE GENOMIC DNA]</scope>
    <source>
        <strain evidence="5">A1462</strain>
    </source>
</reference>